<sequence>MYKKSSENMKKYILILLSFYSSFIFSQKAESHRLNKQEISERELENTTNFPIYRAFEFSDKSGVYELVLGENQKVISKKDTLNTKIQAVCVINDHGGLLDQWKINDLLEDTLPKETNIWFWTKYCSTKDIDGDGYIEPIIVYGTRNEDGYIRRVKIITVYKKKKYVIRAIECDFDNCRSFEKDQNWNTLPQKIKLYVNQLTEKMRKEQDVLLKNG</sequence>
<dbReference type="NCBIfam" id="NF046077">
    <property type="entry name" value="LPS_M949_RS01915"/>
    <property type="match status" value="1"/>
</dbReference>
<dbReference type="EMBL" id="BAABDT010000002">
    <property type="protein sequence ID" value="GAA3732759.1"/>
    <property type="molecule type" value="Genomic_DNA"/>
</dbReference>
<name>A0ABP7F8Y9_9FLAO</name>
<evidence type="ECO:0000313" key="1">
    <source>
        <dbReference type="EMBL" id="GAA3732759.1"/>
    </source>
</evidence>
<dbReference type="Proteomes" id="UP001501367">
    <property type="component" value="Unassembled WGS sequence"/>
</dbReference>
<proteinExistence type="predicted"/>
<accession>A0ABP7F8Y9</accession>
<gene>
    <name evidence="1" type="ORF">GCM10022422_14080</name>
</gene>
<dbReference type="InterPro" id="IPR058148">
    <property type="entry name" value="M949_RS01915-like_dom"/>
</dbReference>
<protein>
    <submittedName>
        <fullName evidence="1">Uncharacterized protein</fullName>
    </submittedName>
</protein>
<organism evidence="1 2">
    <name type="scientific">Flavobacterium ginsengisoli</name>
    <dbReference type="NCBI Taxonomy" id="871694"/>
    <lineage>
        <taxon>Bacteria</taxon>
        <taxon>Pseudomonadati</taxon>
        <taxon>Bacteroidota</taxon>
        <taxon>Flavobacteriia</taxon>
        <taxon>Flavobacteriales</taxon>
        <taxon>Flavobacteriaceae</taxon>
        <taxon>Flavobacterium</taxon>
    </lineage>
</organism>
<evidence type="ECO:0000313" key="2">
    <source>
        <dbReference type="Proteomes" id="UP001501367"/>
    </source>
</evidence>
<comment type="caution">
    <text evidence="1">The sequence shown here is derived from an EMBL/GenBank/DDBJ whole genome shotgun (WGS) entry which is preliminary data.</text>
</comment>
<reference evidence="2" key="1">
    <citation type="journal article" date="2019" name="Int. J. Syst. Evol. Microbiol.">
        <title>The Global Catalogue of Microorganisms (GCM) 10K type strain sequencing project: providing services to taxonomists for standard genome sequencing and annotation.</title>
        <authorList>
            <consortium name="The Broad Institute Genomics Platform"/>
            <consortium name="The Broad Institute Genome Sequencing Center for Infectious Disease"/>
            <person name="Wu L."/>
            <person name="Ma J."/>
        </authorList>
    </citation>
    <scope>NUCLEOTIDE SEQUENCE [LARGE SCALE GENOMIC DNA]</scope>
    <source>
        <strain evidence="2">JCM 17336</strain>
    </source>
</reference>
<keyword evidence="2" id="KW-1185">Reference proteome</keyword>